<dbReference type="RefSeq" id="WP_156451090.1">
    <property type="nucleotide sequence ID" value="NZ_JBHSLU010000040.1"/>
</dbReference>
<protein>
    <submittedName>
        <fullName evidence="1">Uncharacterized protein</fullName>
    </submittedName>
</protein>
<dbReference type="Proteomes" id="UP001596060">
    <property type="component" value="Unassembled WGS sequence"/>
</dbReference>
<sequence>MARKRLNPNVVADWIGIANAAERALQTGTGTDRAAALWDVAQERGTTEQHVRRLIHGWRFIQSVRADDRELAECLERSSYNVTDVISRWHPRDRHAASEAAKQYHAGNLTLAQLRAGYESSQHHGRSKVSAPPTPDYLDAVRGKIEDSEPWIRGLQSTPRSLPPFGKFDLSFRGEGDRELGVIVLPPRLGTNDQKARFASDAGLILLAHQMGMETIIAGPKGSVLDGYTNWIAEIGIDDCRVVELERVMREVWT</sequence>
<dbReference type="EMBL" id="JBHSLU010000040">
    <property type="protein sequence ID" value="MFC5506383.1"/>
    <property type="molecule type" value="Genomic_DNA"/>
</dbReference>
<proteinExistence type="predicted"/>
<name>A0ABW0P2M9_9HYPH</name>
<gene>
    <name evidence="1" type="ORF">ACFPN9_14065</name>
</gene>
<comment type="caution">
    <text evidence="1">The sequence shown here is derived from an EMBL/GenBank/DDBJ whole genome shotgun (WGS) entry which is preliminary data.</text>
</comment>
<reference evidence="2" key="1">
    <citation type="journal article" date="2019" name="Int. J. Syst. Evol. Microbiol.">
        <title>The Global Catalogue of Microorganisms (GCM) 10K type strain sequencing project: providing services to taxonomists for standard genome sequencing and annotation.</title>
        <authorList>
            <consortium name="The Broad Institute Genomics Platform"/>
            <consortium name="The Broad Institute Genome Sequencing Center for Infectious Disease"/>
            <person name="Wu L."/>
            <person name="Ma J."/>
        </authorList>
    </citation>
    <scope>NUCLEOTIDE SEQUENCE [LARGE SCALE GENOMIC DNA]</scope>
    <source>
        <strain evidence="2">CCUG 43117</strain>
    </source>
</reference>
<keyword evidence="2" id="KW-1185">Reference proteome</keyword>
<accession>A0ABW0P2M9</accession>
<evidence type="ECO:0000313" key="1">
    <source>
        <dbReference type="EMBL" id="MFC5506383.1"/>
    </source>
</evidence>
<organism evidence="1 2">
    <name type="scientific">Bosea massiliensis</name>
    <dbReference type="NCBI Taxonomy" id="151419"/>
    <lineage>
        <taxon>Bacteria</taxon>
        <taxon>Pseudomonadati</taxon>
        <taxon>Pseudomonadota</taxon>
        <taxon>Alphaproteobacteria</taxon>
        <taxon>Hyphomicrobiales</taxon>
        <taxon>Boseaceae</taxon>
        <taxon>Bosea</taxon>
    </lineage>
</organism>
<evidence type="ECO:0000313" key="2">
    <source>
        <dbReference type="Proteomes" id="UP001596060"/>
    </source>
</evidence>